<dbReference type="OrthoDB" id="428674at2"/>
<sequence>MSKTATKSLEIPEPSEELIVSEPWTMDTYADGLMDEIFSDLDCILDGKGNLSKQIVQPQQHLILHQAAPPQVVPPPTIVTPLQQAEQQRIQAHLNSMAGNAPKTARVKKSRRKIWRNLQQILKVAAGLGIGIAAINWAISSGLLNRLTSKSLQFALQEPQLKQQVLEAQSVSSAPTQAQIKSDLADYMLSALAIIDRQRESKDRASANNIARTPVPANQAALAYANQPVGQLPTPRTSNNSKPTPTRTTRIVERVFVPVYQAPQPMRYAPPAIAQAPAPTPLPPVKTASKGVVPKPSGSKAKKAAPVKVAKAKTPKTISAFASIREIKPVAVKSKPVSVKQAPEIPKMKEATAIAPSPEASTAPVQAQEQKIASAPTSSHILEGLLELGEQSAALFKVNGVSRRVQKGETIGASGWTLVDVANGEAIIRRNGEVRSIFAGQKF</sequence>
<keyword evidence="2" id="KW-0812">Transmembrane</keyword>
<evidence type="ECO:0000313" key="4">
    <source>
        <dbReference type="Proteomes" id="UP000218418"/>
    </source>
</evidence>
<feature type="region of interest" description="Disordered" evidence="1">
    <location>
        <begin position="287"/>
        <end position="308"/>
    </location>
</feature>
<reference evidence="3 4" key="1">
    <citation type="submission" date="2017-06" db="EMBL/GenBank/DDBJ databases">
        <title>Genome sequencing of cyanobaciteial culture collection at National Institute for Environmental Studies (NIES).</title>
        <authorList>
            <person name="Hirose Y."/>
            <person name="Shimura Y."/>
            <person name="Fujisawa T."/>
            <person name="Nakamura Y."/>
            <person name="Kawachi M."/>
        </authorList>
    </citation>
    <scope>NUCLEOTIDE SEQUENCE [LARGE SCALE GENOMIC DNA]</scope>
    <source>
        <strain evidence="3 4">NIES-267</strain>
    </source>
</reference>
<keyword evidence="4" id="KW-1185">Reference proteome</keyword>
<dbReference type="AlphaFoldDB" id="A0A1Z4LH93"/>
<keyword evidence="2" id="KW-1133">Transmembrane helix</keyword>
<protein>
    <recommendedName>
        <fullName evidence="5">Type II secretion system protein GspC N-terminal domain-containing protein</fullName>
    </recommendedName>
</protein>
<proteinExistence type="predicted"/>
<gene>
    <name evidence="3" type="ORF">NIES267_00620</name>
</gene>
<dbReference type="EMBL" id="AP018227">
    <property type="protein sequence ID" value="BAY80605.1"/>
    <property type="molecule type" value="Genomic_DNA"/>
</dbReference>
<feature type="transmembrane region" description="Helical" evidence="2">
    <location>
        <begin position="121"/>
        <end position="139"/>
    </location>
</feature>
<name>A0A1Z4LH93_9CYAN</name>
<evidence type="ECO:0008006" key="5">
    <source>
        <dbReference type="Google" id="ProtNLM"/>
    </source>
</evidence>
<dbReference type="Proteomes" id="UP000218418">
    <property type="component" value="Chromosome"/>
</dbReference>
<accession>A0A1Z4LH93</accession>
<organism evidence="3 4">
    <name type="scientific">Calothrix parasitica NIES-267</name>
    <dbReference type="NCBI Taxonomy" id="1973488"/>
    <lineage>
        <taxon>Bacteria</taxon>
        <taxon>Bacillati</taxon>
        <taxon>Cyanobacteriota</taxon>
        <taxon>Cyanophyceae</taxon>
        <taxon>Nostocales</taxon>
        <taxon>Calotrichaceae</taxon>
        <taxon>Calothrix</taxon>
    </lineage>
</organism>
<evidence type="ECO:0000313" key="3">
    <source>
        <dbReference type="EMBL" id="BAY80605.1"/>
    </source>
</evidence>
<keyword evidence="2" id="KW-0472">Membrane</keyword>
<evidence type="ECO:0000256" key="2">
    <source>
        <dbReference type="SAM" id="Phobius"/>
    </source>
</evidence>
<evidence type="ECO:0000256" key="1">
    <source>
        <dbReference type="SAM" id="MobiDB-lite"/>
    </source>
</evidence>